<evidence type="ECO:0000313" key="2">
    <source>
        <dbReference type="Proteomes" id="UP000799777"/>
    </source>
</evidence>
<dbReference type="EMBL" id="ML978165">
    <property type="protein sequence ID" value="KAF2033678.1"/>
    <property type="molecule type" value="Genomic_DNA"/>
</dbReference>
<evidence type="ECO:0000313" key="1">
    <source>
        <dbReference type="EMBL" id="KAF2033678.1"/>
    </source>
</evidence>
<sequence length="159" mass="17538">MAQTNAPEYEFVNHDRLPADAAGPPGIVQSNTIVVSKHIPEGKPVNLCFDPEVTYFCLSEDGVVVNGEEKSFVISKSWNQIRCGFYKPKVGSPTQVELSNPIVVVRRDTGEWDTYYSEATTGFSVNVIWNGLDAGFKTELAGVERNTKLFGDTLYLTQA</sequence>
<gene>
    <name evidence="1" type="ORF">EK21DRAFT_86156</name>
</gene>
<proteinExistence type="predicted"/>
<protein>
    <submittedName>
        <fullName evidence="1">Uncharacterized protein</fullName>
    </submittedName>
</protein>
<accession>A0A9P4LQ09</accession>
<keyword evidence="2" id="KW-1185">Reference proteome</keyword>
<reference evidence="1" key="1">
    <citation type="journal article" date="2020" name="Stud. Mycol.">
        <title>101 Dothideomycetes genomes: a test case for predicting lifestyles and emergence of pathogens.</title>
        <authorList>
            <person name="Haridas S."/>
            <person name="Albert R."/>
            <person name="Binder M."/>
            <person name="Bloem J."/>
            <person name="Labutti K."/>
            <person name="Salamov A."/>
            <person name="Andreopoulos B."/>
            <person name="Baker S."/>
            <person name="Barry K."/>
            <person name="Bills G."/>
            <person name="Bluhm B."/>
            <person name="Cannon C."/>
            <person name="Castanera R."/>
            <person name="Culley D."/>
            <person name="Daum C."/>
            <person name="Ezra D."/>
            <person name="Gonzalez J."/>
            <person name="Henrissat B."/>
            <person name="Kuo A."/>
            <person name="Liang C."/>
            <person name="Lipzen A."/>
            <person name="Lutzoni F."/>
            <person name="Magnuson J."/>
            <person name="Mondo S."/>
            <person name="Nolan M."/>
            <person name="Ohm R."/>
            <person name="Pangilinan J."/>
            <person name="Park H.-J."/>
            <person name="Ramirez L."/>
            <person name="Alfaro M."/>
            <person name="Sun H."/>
            <person name="Tritt A."/>
            <person name="Yoshinaga Y."/>
            <person name="Zwiers L.-H."/>
            <person name="Turgeon B."/>
            <person name="Goodwin S."/>
            <person name="Spatafora J."/>
            <person name="Crous P."/>
            <person name="Grigoriev I."/>
        </authorList>
    </citation>
    <scope>NUCLEOTIDE SEQUENCE</scope>
    <source>
        <strain evidence="1">CBS 110217</strain>
    </source>
</reference>
<dbReference type="Proteomes" id="UP000799777">
    <property type="component" value="Unassembled WGS sequence"/>
</dbReference>
<organism evidence="1 2">
    <name type="scientific">Setomelanomma holmii</name>
    <dbReference type="NCBI Taxonomy" id="210430"/>
    <lineage>
        <taxon>Eukaryota</taxon>
        <taxon>Fungi</taxon>
        <taxon>Dikarya</taxon>
        <taxon>Ascomycota</taxon>
        <taxon>Pezizomycotina</taxon>
        <taxon>Dothideomycetes</taxon>
        <taxon>Pleosporomycetidae</taxon>
        <taxon>Pleosporales</taxon>
        <taxon>Pleosporineae</taxon>
        <taxon>Phaeosphaeriaceae</taxon>
        <taxon>Setomelanomma</taxon>
    </lineage>
</organism>
<dbReference type="AlphaFoldDB" id="A0A9P4LQ09"/>
<comment type="caution">
    <text evidence="1">The sequence shown here is derived from an EMBL/GenBank/DDBJ whole genome shotgun (WGS) entry which is preliminary data.</text>
</comment>
<name>A0A9P4LQ09_9PLEO</name>